<comment type="caution">
    <text evidence="1">The sequence shown here is derived from an EMBL/GenBank/DDBJ whole genome shotgun (WGS) entry which is preliminary data.</text>
</comment>
<keyword evidence="2" id="KW-1185">Reference proteome</keyword>
<name>A0ABX5IZ02_9GAMM</name>
<reference evidence="1 2" key="1">
    <citation type="submission" date="2018-03" db="EMBL/GenBank/DDBJ databases">
        <authorList>
            <person name="Zhou J."/>
            <person name="Li X."/>
            <person name="Xue M."/>
            <person name="Yin J."/>
        </authorList>
    </citation>
    <scope>NUCLEOTIDE SEQUENCE [LARGE SCALE GENOMIC DNA]</scope>
    <source>
        <strain evidence="1 2">SYSU ZJ2214</strain>
    </source>
</reference>
<evidence type="ECO:0000313" key="2">
    <source>
        <dbReference type="Proteomes" id="UP000241895"/>
    </source>
</evidence>
<organism evidence="1 2">
    <name type="scientific">Halomonas litopenaei</name>
    <dbReference type="NCBI Taxonomy" id="2109328"/>
    <lineage>
        <taxon>Bacteria</taxon>
        <taxon>Pseudomonadati</taxon>
        <taxon>Pseudomonadota</taxon>
        <taxon>Gammaproteobacteria</taxon>
        <taxon>Oceanospirillales</taxon>
        <taxon>Halomonadaceae</taxon>
        <taxon>Halomonas</taxon>
    </lineage>
</organism>
<evidence type="ECO:0000313" key="1">
    <source>
        <dbReference type="EMBL" id="PTL95735.1"/>
    </source>
</evidence>
<dbReference type="Proteomes" id="UP000241895">
    <property type="component" value="Unassembled WGS sequence"/>
</dbReference>
<gene>
    <name evidence="1" type="ORF">C6W88_04605</name>
</gene>
<accession>A0ABX5IZ02</accession>
<sequence>MRLAGGPPGGRYRQGRLLKVSVAALLVQILEVAPVRFSNVSLPVKPSPMCIRTCTTVLPLSCHTRCGIQISVFSTGLALLLHSKTLAILPVLASEAISGD</sequence>
<proteinExistence type="predicted"/>
<protein>
    <submittedName>
        <fullName evidence="1">Uncharacterized protein</fullName>
    </submittedName>
</protein>
<dbReference type="EMBL" id="PXNS01000002">
    <property type="protein sequence ID" value="PTL95735.1"/>
    <property type="molecule type" value="Genomic_DNA"/>
</dbReference>